<dbReference type="Pfam" id="PF16242">
    <property type="entry name" value="Pyrid_ox_like"/>
    <property type="match status" value="1"/>
</dbReference>
<dbReference type="InterPro" id="IPR012349">
    <property type="entry name" value="Split_barrel_FMN-bd"/>
</dbReference>
<evidence type="ECO:0000259" key="1">
    <source>
        <dbReference type="Pfam" id="PF16242"/>
    </source>
</evidence>
<dbReference type="InterPro" id="IPR052917">
    <property type="entry name" value="Stress-Dev_Protein"/>
</dbReference>
<gene>
    <name evidence="2" type="ORF">WKV53_17310</name>
</gene>
<protein>
    <submittedName>
        <fullName evidence="2">Pyridoxamine 5'-phosphate oxidase family protein</fullName>
    </submittedName>
</protein>
<reference evidence="2 3" key="1">
    <citation type="submission" date="2024-04" db="EMBL/GenBank/DDBJ databases">
        <title>Luteolibacter sp. isolated from soil.</title>
        <authorList>
            <person name="An J."/>
        </authorList>
    </citation>
    <scope>NUCLEOTIDE SEQUENCE [LARGE SCALE GENOMIC DNA]</scope>
    <source>
        <strain evidence="2 3">Y139</strain>
    </source>
</reference>
<dbReference type="RefSeq" id="WP_341406030.1">
    <property type="nucleotide sequence ID" value="NZ_JBBUKT010000007.1"/>
</dbReference>
<name>A0ABU9AWZ6_9BACT</name>
<dbReference type="SUPFAM" id="SSF50475">
    <property type="entry name" value="FMN-binding split barrel"/>
    <property type="match status" value="1"/>
</dbReference>
<evidence type="ECO:0000313" key="2">
    <source>
        <dbReference type="EMBL" id="MEK7952272.1"/>
    </source>
</evidence>
<accession>A0ABU9AWZ6</accession>
<organism evidence="2 3">
    <name type="scientific">Luteolibacter soli</name>
    <dbReference type="NCBI Taxonomy" id="3135280"/>
    <lineage>
        <taxon>Bacteria</taxon>
        <taxon>Pseudomonadati</taxon>
        <taxon>Verrucomicrobiota</taxon>
        <taxon>Verrucomicrobiia</taxon>
        <taxon>Verrucomicrobiales</taxon>
        <taxon>Verrucomicrobiaceae</taxon>
        <taxon>Luteolibacter</taxon>
    </lineage>
</organism>
<proteinExistence type="predicted"/>
<sequence length="168" mass="18714">MSTIEDLDASRAVAKMREIILAAPTCFFASGLGQVPFHLCPMYAQDVDREGCIWFFSGADSVHNELLEKDARVELMFSNDSKHEYLAVYGRAEISRDIDKVDDLWGAMVKAWFPGGKDDPNLTLIRVAPEKVHYWDTRENKLVALGKILLSAVTGRALEAGVEGDLRP</sequence>
<dbReference type="EMBL" id="JBBUKT010000007">
    <property type="protein sequence ID" value="MEK7952272.1"/>
    <property type="molecule type" value="Genomic_DNA"/>
</dbReference>
<dbReference type="PANTHER" id="PTHR34818:SF1">
    <property type="entry name" value="PROTEIN BLI-3"/>
    <property type="match status" value="1"/>
</dbReference>
<keyword evidence="3" id="KW-1185">Reference proteome</keyword>
<evidence type="ECO:0000313" key="3">
    <source>
        <dbReference type="Proteomes" id="UP001371305"/>
    </source>
</evidence>
<comment type="caution">
    <text evidence="2">The sequence shown here is derived from an EMBL/GenBank/DDBJ whole genome shotgun (WGS) entry which is preliminary data.</text>
</comment>
<feature type="domain" description="General stress protein FMN-binding split barrel" evidence="1">
    <location>
        <begin position="12"/>
        <end position="157"/>
    </location>
</feature>
<dbReference type="Proteomes" id="UP001371305">
    <property type="component" value="Unassembled WGS sequence"/>
</dbReference>
<dbReference type="InterPro" id="IPR038725">
    <property type="entry name" value="YdaG_split_barrel_FMN-bd"/>
</dbReference>
<dbReference type="PANTHER" id="PTHR34818">
    <property type="entry name" value="PROTEIN BLI-3"/>
    <property type="match status" value="1"/>
</dbReference>
<dbReference type="Gene3D" id="2.30.110.10">
    <property type="entry name" value="Electron Transport, Fmn-binding Protein, Chain A"/>
    <property type="match status" value="1"/>
</dbReference>